<gene>
    <name evidence="2" type="ORF">I302_06282</name>
    <name evidence="3" type="ORF">I302_106461</name>
</gene>
<dbReference type="RefSeq" id="XP_019045891.1">
    <property type="nucleotide sequence ID" value="XM_019192894.1"/>
</dbReference>
<dbReference type="EMBL" id="KI894022">
    <property type="protein sequence ID" value="OCF24821.1"/>
    <property type="molecule type" value="Genomic_DNA"/>
</dbReference>
<reference evidence="2" key="1">
    <citation type="submission" date="2013-07" db="EMBL/GenBank/DDBJ databases">
        <title>The Genome Sequence of Cryptococcus bestiolae CBS10118.</title>
        <authorList>
            <consortium name="The Broad Institute Genome Sequencing Platform"/>
            <person name="Cuomo C."/>
            <person name="Litvintseva A."/>
            <person name="Chen Y."/>
            <person name="Heitman J."/>
            <person name="Sun S."/>
            <person name="Springer D."/>
            <person name="Dromer F."/>
            <person name="Young S.K."/>
            <person name="Zeng Q."/>
            <person name="Gargeya S."/>
            <person name="Fitzgerald M."/>
            <person name="Abouelleil A."/>
            <person name="Alvarado L."/>
            <person name="Berlin A.M."/>
            <person name="Chapman S.B."/>
            <person name="Dewar J."/>
            <person name="Goldberg J."/>
            <person name="Griggs A."/>
            <person name="Gujja S."/>
            <person name="Hansen M."/>
            <person name="Howarth C."/>
            <person name="Imamovic A."/>
            <person name="Larimer J."/>
            <person name="McCowan C."/>
            <person name="Murphy C."/>
            <person name="Pearson M."/>
            <person name="Priest M."/>
            <person name="Roberts A."/>
            <person name="Saif S."/>
            <person name="Shea T."/>
            <person name="Sykes S."/>
            <person name="Wortman J."/>
            <person name="Nusbaum C."/>
            <person name="Birren B."/>
        </authorList>
    </citation>
    <scope>NUCLEOTIDE SEQUENCE [LARGE SCALE GENOMIC DNA]</scope>
    <source>
        <strain evidence="2">CBS 10118</strain>
    </source>
</reference>
<dbReference type="VEuPathDB" id="FungiDB:I302_06282"/>
<protein>
    <submittedName>
        <fullName evidence="2">Uncharacterized protein</fullName>
    </submittedName>
</protein>
<evidence type="ECO:0000313" key="2">
    <source>
        <dbReference type="EMBL" id="OCF24821.1"/>
    </source>
</evidence>
<evidence type="ECO:0000313" key="3">
    <source>
        <dbReference type="EMBL" id="WVW84427.1"/>
    </source>
</evidence>
<proteinExistence type="predicted"/>
<reference evidence="3" key="2">
    <citation type="submission" date="2013-07" db="EMBL/GenBank/DDBJ databases">
        <authorList>
            <consortium name="The Broad Institute Genome Sequencing Platform"/>
            <person name="Cuomo C."/>
            <person name="Litvintseva A."/>
            <person name="Chen Y."/>
            <person name="Heitman J."/>
            <person name="Sun S."/>
            <person name="Springer D."/>
            <person name="Dromer F."/>
            <person name="Young S.K."/>
            <person name="Zeng Q."/>
            <person name="Gargeya S."/>
            <person name="Fitzgerald M."/>
            <person name="Abouelleil A."/>
            <person name="Alvarado L."/>
            <person name="Berlin A.M."/>
            <person name="Chapman S.B."/>
            <person name="Dewar J."/>
            <person name="Goldberg J."/>
            <person name="Griggs A."/>
            <person name="Gujja S."/>
            <person name="Hansen M."/>
            <person name="Howarth C."/>
            <person name="Imamovic A."/>
            <person name="Larimer J."/>
            <person name="McCowan C."/>
            <person name="Murphy C."/>
            <person name="Pearson M."/>
            <person name="Priest M."/>
            <person name="Roberts A."/>
            <person name="Saif S."/>
            <person name="Shea T."/>
            <person name="Sykes S."/>
            <person name="Wortman J."/>
            <person name="Nusbaum C."/>
            <person name="Birren B."/>
        </authorList>
    </citation>
    <scope>NUCLEOTIDE SEQUENCE</scope>
    <source>
        <strain evidence="3">CBS 10118</strain>
    </source>
</reference>
<dbReference type="EMBL" id="CP144545">
    <property type="protein sequence ID" value="WVW84427.1"/>
    <property type="molecule type" value="Genomic_DNA"/>
</dbReference>
<dbReference type="AlphaFoldDB" id="A0A1B9G1D5"/>
<feature type="compositionally biased region" description="Low complexity" evidence="1">
    <location>
        <begin position="135"/>
        <end position="156"/>
    </location>
</feature>
<reference evidence="2" key="3">
    <citation type="submission" date="2014-01" db="EMBL/GenBank/DDBJ databases">
        <title>Evolution of pathogenesis and genome organization in the Tremellales.</title>
        <authorList>
            <person name="Cuomo C."/>
            <person name="Litvintseva A."/>
            <person name="Heitman J."/>
            <person name="Chen Y."/>
            <person name="Sun S."/>
            <person name="Springer D."/>
            <person name="Dromer F."/>
            <person name="Young S."/>
            <person name="Zeng Q."/>
            <person name="Chapman S."/>
            <person name="Gujja S."/>
            <person name="Saif S."/>
            <person name="Birren B."/>
        </authorList>
    </citation>
    <scope>NUCLEOTIDE SEQUENCE</scope>
    <source>
        <strain evidence="2">CBS 10118</strain>
    </source>
</reference>
<evidence type="ECO:0000256" key="1">
    <source>
        <dbReference type="SAM" id="MobiDB-lite"/>
    </source>
</evidence>
<feature type="region of interest" description="Disordered" evidence="1">
    <location>
        <begin position="128"/>
        <end position="156"/>
    </location>
</feature>
<name>A0A1B9G1D5_9TREE</name>
<reference evidence="3" key="4">
    <citation type="submission" date="2024-02" db="EMBL/GenBank/DDBJ databases">
        <title>Comparative genomics of Cryptococcus and Kwoniella reveals pathogenesis evolution and contrasting modes of karyotype evolution via chromosome fusion or intercentromeric recombination.</title>
        <authorList>
            <person name="Coelho M.A."/>
            <person name="David-Palma M."/>
            <person name="Shea T."/>
            <person name="Bowers K."/>
            <person name="McGinley-Smith S."/>
            <person name="Mohammad A.W."/>
            <person name="Gnirke A."/>
            <person name="Yurkov A.M."/>
            <person name="Nowrousian M."/>
            <person name="Sun S."/>
            <person name="Cuomo C.A."/>
            <person name="Heitman J."/>
        </authorList>
    </citation>
    <scope>NUCLEOTIDE SEQUENCE</scope>
    <source>
        <strain evidence="3">CBS 10118</strain>
    </source>
</reference>
<accession>A0A1B9G1D5</accession>
<organism evidence="2">
    <name type="scientific">Kwoniella bestiolae CBS 10118</name>
    <dbReference type="NCBI Taxonomy" id="1296100"/>
    <lineage>
        <taxon>Eukaryota</taxon>
        <taxon>Fungi</taxon>
        <taxon>Dikarya</taxon>
        <taxon>Basidiomycota</taxon>
        <taxon>Agaricomycotina</taxon>
        <taxon>Tremellomycetes</taxon>
        <taxon>Tremellales</taxon>
        <taxon>Cryptococcaceae</taxon>
        <taxon>Kwoniella</taxon>
    </lineage>
</organism>
<evidence type="ECO:0000313" key="4">
    <source>
        <dbReference type="Proteomes" id="UP000092730"/>
    </source>
</evidence>
<dbReference type="KEGG" id="kbi:30210681"/>
<dbReference type="Proteomes" id="UP000092730">
    <property type="component" value="Chromosome 5"/>
</dbReference>
<feature type="region of interest" description="Disordered" evidence="1">
    <location>
        <begin position="35"/>
        <end position="109"/>
    </location>
</feature>
<dbReference type="GeneID" id="30210681"/>
<sequence>MVQRLTRAPLSIFTQSTGPEAAYVLSDDDEKNLGVYGKQTDGDTYRTSSRRTASIRVGGDTWERESTTPSSGTLTPMDIDSERPKSPSSFSTSSTLLGPGTRAPSVVSDMSRADTLIGSETASVNEQITKGLKATTTTTTTETTKTTKTTTTTEST</sequence>
<keyword evidence="4" id="KW-1185">Reference proteome</keyword>
<feature type="compositionally biased region" description="Low complexity" evidence="1">
    <location>
        <begin position="86"/>
        <end position="100"/>
    </location>
</feature>